<organism evidence="2 3">
    <name type="scientific">Hohenbuehelia grisea</name>
    <dbReference type="NCBI Taxonomy" id="104357"/>
    <lineage>
        <taxon>Eukaryota</taxon>
        <taxon>Fungi</taxon>
        <taxon>Dikarya</taxon>
        <taxon>Basidiomycota</taxon>
        <taxon>Agaricomycotina</taxon>
        <taxon>Agaricomycetes</taxon>
        <taxon>Agaricomycetidae</taxon>
        <taxon>Agaricales</taxon>
        <taxon>Pleurotineae</taxon>
        <taxon>Pleurotaceae</taxon>
        <taxon>Hohenbuehelia</taxon>
    </lineage>
</organism>
<comment type="caution">
    <text evidence="2">The sequence shown here is derived from an EMBL/GenBank/DDBJ whole genome shotgun (WGS) entry which is preliminary data.</text>
</comment>
<protein>
    <submittedName>
        <fullName evidence="2">Uncharacterized protein</fullName>
    </submittedName>
</protein>
<proteinExistence type="predicted"/>
<dbReference type="EMBL" id="JASNQZ010000012">
    <property type="protein sequence ID" value="KAL0948978.1"/>
    <property type="molecule type" value="Genomic_DNA"/>
</dbReference>
<keyword evidence="1" id="KW-0732">Signal</keyword>
<reference evidence="3" key="1">
    <citation type="submission" date="2024-06" db="EMBL/GenBank/DDBJ databases">
        <title>Multi-omics analyses provide insights into the biosynthesis of the anticancer antibiotic pleurotin in Hohenbuehelia grisea.</title>
        <authorList>
            <person name="Weaver J.A."/>
            <person name="Alberti F."/>
        </authorList>
    </citation>
    <scope>NUCLEOTIDE SEQUENCE [LARGE SCALE GENOMIC DNA]</scope>
    <source>
        <strain evidence="3">T-177</strain>
    </source>
</reference>
<sequence length="615" mass="65510">MGYASRDFTRLFCLVLVAASLGAASPLKNDWDTACLNGECAYVVPAGPEPGALSGTLKLFGSPQTLTDITPAAGWVVLDCHANGLEQEIRLVCKSEEEAGCQHLFAHDGPLNKIVRLPESCSRAPFARVAQASVAKNQAIPSHAEGKLSRRDGVPPVVHTLKIDTNFAAVEEAGAKPVYFIFQGGNIPGLHDKLNFDGPNQLNVEAENFDIGGWFSKRWSELKSTVKNVYDKVEDTIAKATTIGFDQRKSFDALNVNFGPKEIFKIDGKCDLKPKVPSAKQADISASVRVTASGQGKVTVSVGLVVTGIVSRFQLSKFAAFIGGDVSLNADVNLHAALQGTIESQRQQLFQQGIPGLSIAGFFTVGPAVGVDAYATGSFEVILDVDLHVSYRSGPLEFWFPNEPPKTPKELGPSDSAQPLKVTVVPTISGKVAVEVHVVPRITLGLSFFSAKANLFVEADSSAELVLSGSLSTKARRSLDTSPAEGELVKRSVPPYGLAARDLALSLGDLEAAEITAVKAAWCLAVNLKLAVKGGVEGQFFSFWSGRKETVFFAKTWELFKTGTCAAVKRDLTTTLERRLEMAGPLSCPKSAPTGPPETVANAPIKKASTKLIKG</sequence>
<gene>
    <name evidence="2" type="ORF">HGRIS_009078</name>
</gene>
<name>A0ABR3J059_9AGAR</name>
<evidence type="ECO:0000313" key="3">
    <source>
        <dbReference type="Proteomes" id="UP001556367"/>
    </source>
</evidence>
<accession>A0ABR3J059</accession>
<evidence type="ECO:0000256" key="1">
    <source>
        <dbReference type="SAM" id="SignalP"/>
    </source>
</evidence>
<feature type="chain" id="PRO_5046027649" evidence="1">
    <location>
        <begin position="25"/>
        <end position="615"/>
    </location>
</feature>
<evidence type="ECO:0000313" key="2">
    <source>
        <dbReference type="EMBL" id="KAL0948978.1"/>
    </source>
</evidence>
<dbReference type="Proteomes" id="UP001556367">
    <property type="component" value="Unassembled WGS sequence"/>
</dbReference>
<feature type="signal peptide" evidence="1">
    <location>
        <begin position="1"/>
        <end position="24"/>
    </location>
</feature>
<keyword evidence="3" id="KW-1185">Reference proteome</keyword>